<evidence type="ECO:0000256" key="1">
    <source>
        <dbReference type="SAM" id="MobiDB-lite"/>
    </source>
</evidence>
<reference evidence="2 3" key="1">
    <citation type="submission" date="2017-06" db="EMBL/GenBank/DDBJ databases">
        <authorList>
            <person name="Kim H.J."/>
            <person name="Triplett B.A."/>
        </authorList>
    </citation>
    <scope>NUCLEOTIDE SEQUENCE [LARGE SCALE GENOMIC DNA]</scope>
    <source>
        <strain evidence="2 3">DSM 44272</strain>
    </source>
</reference>
<dbReference type="AlphaFoldDB" id="A0A239ADM0"/>
<evidence type="ECO:0008006" key="4">
    <source>
        <dbReference type="Google" id="ProtNLM"/>
    </source>
</evidence>
<gene>
    <name evidence="2" type="ORF">SAMN06272737_14125</name>
</gene>
<organism evidence="2 3">
    <name type="scientific">Blastococcus mobilis</name>
    <dbReference type="NCBI Taxonomy" id="1938746"/>
    <lineage>
        <taxon>Bacteria</taxon>
        <taxon>Bacillati</taxon>
        <taxon>Actinomycetota</taxon>
        <taxon>Actinomycetes</taxon>
        <taxon>Geodermatophilales</taxon>
        <taxon>Geodermatophilaceae</taxon>
        <taxon>Blastococcus</taxon>
    </lineage>
</organism>
<keyword evidence="3" id="KW-1185">Reference proteome</keyword>
<dbReference type="Pfam" id="PF06224">
    <property type="entry name" value="AlkZ-like"/>
    <property type="match status" value="1"/>
</dbReference>
<evidence type="ECO:0000313" key="3">
    <source>
        <dbReference type="Proteomes" id="UP000198403"/>
    </source>
</evidence>
<protein>
    <recommendedName>
        <fullName evidence="4">Winged helix-turn-helix domain-containing protein</fullName>
    </recommendedName>
</protein>
<sequence length="476" mass="52954">MSAPQVERLPARLARRIALAAQGFADPRPTGPVGARQLRRLTERLAVVQIDSVNVLSRSHYLPAFSRLGAYPRTALDELTARRHAVFEYWAHEASFLPVRLHPHLRWRMAAAEEHAWGNMVRLQREQPGFVAEVLDRVRVDGPLRASELLDEKPERSGTMWNWHAGKVALEWLFFTGAITATHRTTSFEKVYDLTERVLPAAVLDTPTPDPGDAVRELVRTAARALGVATERDLRDYFRLRPAAARTAIAELVDAGELLPVHVAGWGAPAWLDPGARRPRWIRARALLSPFDSLVWERPRVERIFGFRYRLEIYTPAARRVHGYYVLPFLLGDRLVARADLKADRQAGVLRVQAVYGEHGIDRPLVADALADELRLMADWLELDDVVCTGRGDLAADLVRTAGSVRADVGAQLGPWPGGQAGQPQDDGESRRPARPGAGQGAGPRRPDHRAQGERHDDDVVGVAQHGDHVGHEIDR</sequence>
<feature type="region of interest" description="Disordered" evidence="1">
    <location>
        <begin position="409"/>
        <end position="476"/>
    </location>
</feature>
<dbReference type="InterPro" id="IPR009351">
    <property type="entry name" value="AlkZ-like"/>
</dbReference>
<accession>A0A239ADM0</accession>
<evidence type="ECO:0000313" key="2">
    <source>
        <dbReference type="EMBL" id="SNR93134.1"/>
    </source>
</evidence>
<proteinExistence type="predicted"/>
<name>A0A239ADM0_9ACTN</name>
<dbReference type="PANTHER" id="PTHR30528:SF0">
    <property type="entry name" value="CYTOPLASMIC PROTEIN"/>
    <property type="match status" value="1"/>
</dbReference>
<feature type="compositionally biased region" description="Basic and acidic residues" evidence="1">
    <location>
        <begin position="445"/>
        <end position="459"/>
    </location>
</feature>
<dbReference type="RefSeq" id="WP_368073876.1">
    <property type="nucleotide sequence ID" value="NZ_FZNO01000041.1"/>
</dbReference>
<dbReference type="PANTHER" id="PTHR30528">
    <property type="entry name" value="CYTOPLASMIC PROTEIN"/>
    <property type="match status" value="1"/>
</dbReference>
<feature type="compositionally biased region" description="Basic and acidic residues" evidence="1">
    <location>
        <begin position="466"/>
        <end position="476"/>
    </location>
</feature>
<dbReference type="EMBL" id="FZNO01000041">
    <property type="protein sequence ID" value="SNR93134.1"/>
    <property type="molecule type" value="Genomic_DNA"/>
</dbReference>
<dbReference type="Proteomes" id="UP000198403">
    <property type="component" value="Unassembled WGS sequence"/>
</dbReference>